<organism evidence="6 7">
    <name type="scientific">Coregonus suidteri</name>
    <dbReference type="NCBI Taxonomy" id="861788"/>
    <lineage>
        <taxon>Eukaryota</taxon>
        <taxon>Metazoa</taxon>
        <taxon>Chordata</taxon>
        <taxon>Craniata</taxon>
        <taxon>Vertebrata</taxon>
        <taxon>Euteleostomi</taxon>
        <taxon>Actinopterygii</taxon>
        <taxon>Neopterygii</taxon>
        <taxon>Teleostei</taxon>
        <taxon>Protacanthopterygii</taxon>
        <taxon>Salmoniformes</taxon>
        <taxon>Salmonidae</taxon>
        <taxon>Coregoninae</taxon>
        <taxon>Coregonus</taxon>
    </lineage>
</organism>
<dbReference type="CDD" id="cd22741">
    <property type="entry name" value="CART_CTD-like"/>
    <property type="match status" value="1"/>
</dbReference>
<dbReference type="Pfam" id="PF06373">
    <property type="entry name" value="CART"/>
    <property type="match status" value="1"/>
</dbReference>
<evidence type="ECO:0000256" key="5">
    <source>
        <dbReference type="SAM" id="Phobius"/>
    </source>
</evidence>
<feature type="transmembrane region" description="Helical" evidence="5">
    <location>
        <begin position="48"/>
        <end position="70"/>
    </location>
</feature>
<keyword evidence="5" id="KW-1133">Transmembrane helix</keyword>
<dbReference type="Proteomes" id="UP001356427">
    <property type="component" value="Unassembled WGS sequence"/>
</dbReference>
<keyword evidence="4" id="KW-1015">Disulfide bond</keyword>
<keyword evidence="7" id="KW-1185">Reference proteome</keyword>
<evidence type="ECO:0000256" key="3">
    <source>
        <dbReference type="ARBA" id="ARBA00022525"/>
    </source>
</evidence>
<reference evidence="6 7" key="1">
    <citation type="submission" date="2021-04" db="EMBL/GenBank/DDBJ databases">
        <authorList>
            <person name="De Guttry C."/>
            <person name="Zahm M."/>
            <person name="Klopp C."/>
            <person name="Cabau C."/>
            <person name="Louis A."/>
            <person name="Berthelot C."/>
            <person name="Parey E."/>
            <person name="Roest Crollius H."/>
            <person name="Montfort J."/>
            <person name="Robinson-Rechavi M."/>
            <person name="Bucao C."/>
            <person name="Bouchez O."/>
            <person name="Gislard M."/>
            <person name="Lluch J."/>
            <person name="Milhes M."/>
            <person name="Lampietro C."/>
            <person name="Lopez Roques C."/>
            <person name="Donnadieu C."/>
            <person name="Braasch I."/>
            <person name="Desvignes T."/>
            <person name="Postlethwait J."/>
            <person name="Bobe J."/>
            <person name="Wedekind C."/>
            <person name="Guiguen Y."/>
        </authorList>
    </citation>
    <scope>NUCLEOTIDE SEQUENCE [LARGE SCALE GENOMIC DNA]</scope>
    <source>
        <strain evidence="6">Cs_M1</strain>
        <tissue evidence="6">Blood</tissue>
    </source>
</reference>
<keyword evidence="5" id="KW-0472">Membrane</keyword>
<dbReference type="InterPro" id="IPR036722">
    <property type="entry name" value="CART_C_sf"/>
</dbReference>
<dbReference type="AlphaFoldDB" id="A0AAN8LXG0"/>
<dbReference type="Gene3D" id="4.10.40.30">
    <property type="entry name" value="CART, C-terminal domain"/>
    <property type="match status" value="1"/>
</dbReference>
<dbReference type="SUPFAM" id="SSF64546">
    <property type="entry name" value="Satiety factor CART (cocaine and amphetamine regulated transcript)"/>
    <property type="match status" value="1"/>
</dbReference>
<dbReference type="InterPro" id="IPR009106">
    <property type="entry name" value="CART"/>
</dbReference>
<dbReference type="GO" id="GO:0043410">
    <property type="term" value="P:positive regulation of MAPK cascade"/>
    <property type="evidence" value="ECO:0007669"/>
    <property type="project" value="InterPro"/>
</dbReference>
<name>A0AAN8LXG0_9TELE</name>
<dbReference type="EMBL" id="JAGTTL010000007">
    <property type="protein sequence ID" value="KAK6320535.1"/>
    <property type="molecule type" value="Genomic_DNA"/>
</dbReference>
<protein>
    <recommendedName>
        <fullName evidence="8">Cocaine- and amphetamine-regulated transcript protein</fullName>
    </recommendedName>
</protein>
<keyword evidence="5" id="KW-0812">Transmembrane</keyword>
<comment type="similarity">
    <text evidence="2">Belongs to the CART family.</text>
</comment>
<evidence type="ECO:0000256" key="1">
    <source>
        <dbReference type="ARBA" id="ARBA00004613"/>
    </source>
</evidence>
<accession>A0AAN8LXG0</accession>
<proteinExistence type="inferred from homology"/>
<comment type="subcellular location">
    <subcellularLocation>
        <location evidence="1">Secreted</location>
    </subcellularLocation>
</comment>
<dbReference type="PANTHER" id="PTHR16655:SF4">
    <property type="entry name" value="COCAINE- AND AMPHETAMINE-REGULATED TRANSCRIPT PROTEIN"/>
    <property type="match status" value="1"/>
</dbReference>
<dbReference type="GO" id="GO:0005184">
    <property type="term" value="F:neuropeptide hormone activity"/>
    <property type="evidence" value="ECO:0007669"/>
    <property type="project" value="InterPro"/>
</dbReference>
<dbReference type="GO" id="GO:0007186">
    <property type="term" value="P:G protein-coupled receptor signaling pathway"/>
    <property type="evidence" value="ECO:0007669"/>
    <property type="project" value="InterPro"/>
</dbReference>
<evidence type="ECO:0000256" key="2">
    <source>
        <dbReference type="ARBA" id="ARBA00005294"/>
    </source>
</evidence>
<comment type="caution">
    <text evidence="6">The sequence shown here is derived from an EMBL/GenBank/DDBJ whole genome shotgun (WGS) entry which is preliminary data.</text>
</comment>
<dbReference type="GO" id="GO:0008343">
    <property type="term" value="P:adult feeding behavior"/>
    <property type="evidence" value="ECO:0007669"/>
    <property type="project" value="InterPro"/>
</dbReference>
<dbReference type="PANTHER" id="PTHR16655">
    <property type="entry name" value="COCAINE AND AMPHETAMINE REGULATED TRANSCRIPT PROTEIN"/>
    <property type="match status" value="1"/>
</dbReference>
<gene>
    <name evidence="6" type="ORF">J4Q44_G00096420</name>
</gene>
<evidence type="ECO:0000313" key="7">
    <source>
        <dbReference type="Proteomes" id="UP001356427"/>
    </source>
</evidence>
<sequence length="158" mass="17748">MGYKTIAKQLGWFKTLEWGRRRNSCPVETGQEFQRLNVLVLHRGSARFSTMVGSLLLLLSATSSVLVVLASSHDFLETRSPEDSIKTQEEQELFEALQEVLEKLQSKQMPAYEKKLGWVPMCDADAGQQCAVRKGARIGKLCECPRGTSCNFSILKCF</sequence>
<keyword evidence="3" id="KW-0964">Secreted</keyword>
<evidence type="ECO:0000313" key="6">
    <source>
        <dbReference type="EMBL" id="KAK6320535.1"/>
    </source>
</evidence>
<dbReference type="GO" id="GO:0005615">
    <property type="term" value="C:extracellular space"/>
    <property type="evidence" value="ECO:0007669"/>
    <property type="project" value="InterPro"/>
</dbReference>
<dbReference type="GO" id="GO:0032099">
    <property type="term" value="P:negative regulation of appetite"/>
    <property type="evidence" value="ECO:0007669"/>
    <property type="project" value="InterPro"/>
</dbReference>
<evidence type="ECO:0000256" key="4">
    <source>
        <dbReference type="ARBA" id="ARBA00023157"/>
    </source>
</evidence>
<dbReference type="GO" id="GO:0009267">
    <property type="term" value="P:cellular response to starvation"/>
    <property type="evidence" value="ECO:0007669"/>
    <property type="project" value="InterPro"/>
</dbReference>
<evidence type="ECO:0008006" key="8">
    <source>
        <dbReference type="Google" id="ProtNLM"/>
    </source>
</evidence>